<organism evidence="2 3">
    <name type="scientific">Colletotrichum godetiae</name>
    <dbReference type="NCBI Taxonomy" id="1209918"/>
    <lineage>
        <taxon>Eukaryota</taxon>
        <taxon>Fungi</taxon>
        <taxon>Dikarya</taxon>
        <taxon>Ascomycota</taxon>
        <taxon>Pezizomycotina</taxon>
        <taxon>Sordariomycetes</taxon>
        <taxon>Hypocreomycetidae</taxon>
        <taxon>Glomerellales</taxon>
        <taxon>Glomerellaceae</taxon>
        <taxon>Colletotrichum</taxon>
        <taxon>Colletotrichum acutatum species complex</taxon>
    </lineage>
</organism>
<dbReference type="AlphaFoldDB" id="A0AAJ0AV58"/>
<evidence type="ECO:0000313" key="2">
    <source>
        <dbReference type="EMBL" id="KAK1690182.1"/>
    </source>
</evidence>
<dbReference type="RefSeq" id="XP_060433877.1">
    <property type="nucleotide sequence ID" value="XM_060566921.1"/>
</dbReference>
<feature type="region of interest" description="Disordered" evidence="1">
    <location>
        <begin position="1"/>
        <end position="25"/>
    </location>
</feature>
<evidence type="ECO:0000313" key="3">
    <source>
        <dbReference type="Proteomes" id="UP001224890"/>
    </source>
</evidence>
<protein>
    <submittedName>
        <fullName evidence="2">Uncharacterized protein</fullName>
    </submittedName>
</protein>
<dbReference type="GeneID" id="85451447"/>
<proteinExistence type="predicted"/>
<dbReference type="Proteomes" id="UP001224890">
    <property type="component" value="Unassembled WGS sequence"/>
</dbReference>
<reference evidence="2" key="1">
    <citation type="submission" date="2021-06" db="EMBL/GenBank/DDBJ databases">
        <title>Comparative genomics, transcriptomics and evolutionary studies reveal genomic signatures of adaptation to plant cell wall in hemibiotrophic fungi.</title>
        <authorList>
            <consortium name="DOE Joint Genome Institute"/>
            <person name="Baroncelli R."/>
            <person name="Diaz J.F."/>
            <person name="Benocci T."/>
            <person name="Peng M."/>
            <person name="Battaglia E."/>
            <person name="Haridas S."/>
            <person name="Andreopoulos W."/>
            <person name="Labutti K."/>
            <person name="Pangilinan J."/>
            <person name="Floch G.L."/>
            <person name="Makela M.R."/>
            <person name="Henrissat B."/>
            <person name="Grigoriev I.V."/>
            <person name="Crouch J.A."/>
            <person name="De Vries R.P."/>
            <person name="Sukno S.A."/>
            <person name="Thon M.R."/>
        </authorList>
    </citation>
    <scope>NUCLEOTIDE SEQUENCE</scope>
    <source>
        <strain evidence="2">CBS 193.32</strain>
    </source>
</reference>
<gene>
    <name evidence="2" type="ORF">BDP55DRAFT_341194</name>
</gene>
<sequence length="168" mass="18657">MNSPSSDLARNPIQYQRAGDSQRRSCPYCGVRGHRTSNCYEISTKISKPTSWCSHIKARVGTEDTEAFPDTGAQINIISTVLAEKLHLRPKPKTGRLIRLPTGGSVLSPGPTVVPFRFEGEKTVIDLDCFILPLSGRDPTLSGPFLHATETLRKYKNRIITAFRQCSR</sequence>
<comment type="caution">
    <text evidence="2">The sequence shown here is derived from an EMBL/GenBank/DDBJ whole genome shotgun (WGS) entry which is preliminary data.</text>
</comment>
<dbReference type="CDD" id="cd00303">
    <property type="entry name" value="retropepsin_like"/>
    <property type="match status" value="1"/>
</dbReference>
<dbReference type="Pfam" id="PF13650">
    <property type="entry name" value="Asp_protease_2"/>
    <property type="match status" value="1"/>
</dbReference>
<keyword evidence="3" id="KW-1185">Reference proteome</keyword>
<name>A0AAJ0AV58_9PEZI</name>
<accession>A0AAJ0AV58</accession>
<dbReference type="Gene3D" id="2.40.70.10">
    <property type="entry name" value="Acid Proteases"/>
    <property type="match status" value="1"/>
</dbReference>
<evidence type="ECO:0000256" key="1">
    <source>
        <dbReference type="SAM" id="MobiDB-lite"/>
    </source>
</evidence>
<dbReference type="EMBL" id="JAHMHR010000006">
    <property type="protein sequence ID" value="KAK1690182.1"/>
    <property type="molecule type" value="Genomic_DNA"/>
</dbReference>
<dbReference type="InterPro" id="IPR021109">
    <property type="entry name" value="Peptidase_aspartic_dom_sf"/>
</dbReference>